<proteinExistence type="predicted"/>
<dbReference type="OrthoDB" id="2312855at2759"/>
<keyword evidence="2" id="KW-1185">Reference proteome</keyword>
<gene>
    <name evidence="1" type="ORF">RirG_241850</name>
</gene>
<dbReference type="Proteomes" id="UP000022910">
    <property type="component" value="Unassembled WGS sequence"/>
</dbReference>
<dbReference type="AlphaFoldDB" id="A0A015II07"/>
<reference evidence="1 2" key="1">
    <citation type="submission" date="2014-02" db="EMBL/GenBank/DDBJ databases">
        <title>Single nucleus genome sequencing reveals high similarity among nuclei of an endomycorrhizal fungus.</title>
        <authorList>
            <person name="Lin K."/>
            <person name="Geurts R."/>
            <person name="Zhang Z."/>
            <person name="Limpens E."/>
            <person name="Saunders D.G."/>
            <person name="Mu D."/>
            <person name="Pang E."/>
            <person name="Cao H."/>
            <person name="Cha H."/>
            <person name="Lin T."/>
            <person name="Zhou Q."/>
            <person name="Shang Y."/>
            <person name="Li Y."/>
            <person name="Ivanov S."/>
            <person name="Sharma T."/>
            <person name="Velzen R.V."/>
            <person name="Ruijter N.D."/>
            <person name="Aanen D.K."/>
            <person name="Win J."/>
            <person name="Kamoun S."/>
            <person name="Bisseling T."/>
            <person name="Huang S."/>
        </authorList>
    </citation>
    <scope>NUCLEOTIDE SEQUENCE [LARGE SCALE GENOMIC DNA]</scope>
    <source>
        <strain evidence="2">DAOM197198w</strain>
    </source>
</reference>
<evidence type="ECO:0000313" key="2">
    <source>
        <dbReference type="Proteomes" id="UP000022910"/>
    </source>
</evidence>
<accession>A0A015II07</accession>
<organism evidence="1 2">
    <name type="scientific">Rhizophagus irregularis (strain DAOM 197198w)</name>
    <name type="common">Glomus intraradices</name>
    <dbReference type="NCBI Taxonomy" id="1432141"/>
    <lineage>
        <taxon>Eukaryota</taxon>
        <taxon>Fungi</taxon>
        <taxon>Fungi incertae sedis</taxon>
        <taxon>Mucoromycota</taxon>
        <taxon>Glomeromycotina</taxon>
        <taxon>Glomeromycetes</taxon>
        <taxon>Glomerales</taxon>
        <taxon>Glomeraceae</taxon>
        <taxon>Rhizophagus</taxon>
    </lineage>
</organism>
<protein>
    <submittedName>
        <fullName evidence="1">Uncharacterized protein</fullName>
    </submittedName>
</protein>
<evidence type="ECO:0000313" key="1">
    <source>
        <dbReference type="EMBL" id="EXX53670.1"/>
    </source>
</evidence>
<dbReference type="HOGENOM" id="CLU_113001_0_0_1"/>
<comment type="caution">
    <text evidence="1">The sequence shown here is derived from an EMBL/GenBank/DDBJ whole genome shotgun (WGS) entry which is preliminary data.</text>
</comment>
<sequence length="190" mass="22582">MSVAHLEILTDSNNFQSSHINSASQSIFYDNENYDYSQQTDSITIPSQLYSEQSHFMNQNDLSNQQYSINQQLLQSIPIHPTKFFYQPPNVPFNYHIKCEKISNQSLNKSINKQLKENEYTFFYLQLSDYQSYQITCEMFTPFSINNYLNKNIYGIEVEQIQEELAIFTPYHKENLKSYLTQYLSYYILN</sequence>
<dbReference type="EMBL" id="JEMT01028807">
    <property type="protein sequence ID" value="EXX53670.1"/>
    <property type="molecule type" value="Genomic_DNA"/>
</dbReference>
<name>A0A015II07_RHIIW</name>